<feature type="chain" id="PRO_5026003400" evidence="1">
    <location>
        <begin position="20"/>
        <end position="221"/>
    </location>
</feature>
<gene>
    <name evidence="2" type="ORF">SKTS_35110</name>
</gene>
<dbReference type="Proteomes" id="UP000502260">
    <property type="component" value="Chromosome"/>
</dbReference>
<name>A0A6F8VIN0_9PROT</name>
<dbReference type="EMBL" id="AP022853">
    <property type="protein sequence ID" value="BCB28625.1"/>
    <property type="molecule type" value="Genomic_DNA"/>
</dbReference>
<sequence length="221" mass="23688">MKKIILIVAALAAVALATALLRPSGSKPGAQAITGLPWQIEILPDGHSKVFGLTLAASTLGDARQRFGSDMEVALVAAPGEAGSLEAYYNQVTAGVLTGKMILTAALDKESVERMRQNAVRKGRMESTTRKFSLSAEDLAQAYATPIESITFIPSASFDADIALSHFGQPAERIRSSAQVENLLYPAKGLSLTLDSEGKEVLQYVTPQQFARLRDPLLKHH</sequence>
<organism evidence="2 3">
    <name type="scientific">Sulfurimicrobium lacus</name>
    <dbReference type="NCBI Taxonomy" id="2715678"/>
    <lineage>
        <taxon>Bacteria</taxon>
        <taxon>Pseudomonadati</taxon>
        <taxon>Pseudomonadota</taxon>
        <taxon>Betaproteobacteria</taxon>
        <taxon>Nitrosomonadales</taxon>
        <taxon>Sulfuricellaceae</taxon>
        <taxon>Sulfurimicrobium</taxon>
    </lineage>
</organism>
<accession>A0A6F8VIN0</accession>
<proteinExistence type="predicted"/>
<dbReference type="RefSeq" id="WP_173068333.1">
    <property type="nucleotide sequence ID" value="NZ_AP022853.1"/>
</dbReference>
<dbReference type="KEGG" id="slac:SKTS_35110"/>
<evidence type="ECO:0000313" key="2">
    <source>
        <dbReference type="EMBL" id="BCB28625.1"/>
    </source>
</evidence>
<evidence type="ECO:0000313" key="3">
    <source>
        <dbReference type="Proteomes" id="UP000502260"/>
    </source>
</evidence>
<keyword evidence="1" id="KW-0732">Signal</keyword>
<protein>
    <submittedName>
        <fullName evidence="2">Uncharacterized protein</fullName>
    </submittedName>
</protein>
<feature type="signal peptide" evidence="1">
    <location>
        <begin position="1"/>
        <end position="19"/>
    </location>
</feature>
<dbReference type="AlphaFoldDB" id="A0A6F8VIN0"/>
<keyword evidence="3" id="KW-1185">Reference proteome</keyword>
<evidence type="ECO:0000256" key="1">
    <source>
        <dbReference type="SAM" id="SignalP"/>
    </source>
</evidence>
<reference evidence="3" key="1">
    <citation type="submission" date="2020-03" db="EMBL/GenBank/DDBJ databases">
        <title>Complete genome sequence of sulfur-oxidizing bacterium skT11.</title>
        <authorList>
            <person name="Kanda M."/>
            <person name="Kojima H."/>
            <person name="Fukui M."/>
        </authorList>
    </citation>
    <scope>NUCLEOTIDE SEQUENCE [LARGE SCALE GENOMIC DNA]</scope>
    <source>
        <strain evidence="3">skT11</strain>
    </source>
</reference>